<dbReference type="PANTHER" id="PTHR31157:SF1">
    <property type="entry name" value="SCP DOMAIN-CONTAINING PROTEIN"/>
    <property type="match status" value="1"/>
</dbReference>
<proteinExistence type="predicted"/>
<accession>A0A4R5LRI0</accession>
<dbReference type="RefSeq" id="WP_133211459.1">
    <property type="nucleotide sequence ID" value="NZ_SMSE01000002.1"/>
</dbReference>
<feature type="region of interest" description="Disordered" evidence="1">
    <location>
        <begin position="219"/>
        <end position="247"/>
    </location>
</feature>
<keyword evidence="4" id="KW-1185">Reference proteome</keyword>
<evidence type="ECO:0000256" key="1">
    <source>
        <dbReference type="SAM" id="MobiDB-lite"/>
    </source>
</evidence>
<dbReference type="OrthoDB" id="68195at2"/>
<dbReference type="GO" id="GO:0007155">
    <property type="term" value="P:cell adhesion"/>
    <property type="evidence" value="ECO:0007669"/>
    <property type="project" value="InterPro"/>
</dbReference>
<dbReference type="Pfam" id="PF11617">
    <property type="entry name" value="Cu-binding_MopE"/>
    <property type="match status" value="3"/>
</dbReference>
<feature type="domain" description="SCP" evidence="2">
    <location>
        <begin position="444"/>
        <end position="571"/>
    </location>
</feature>
<dbReference type="Proteomes" id="UP000295554">
    <property type="component" value="Unassembled WGS sequence"/>
</dbReference>
<dbReference type="InterPro" id="IPR003367">
    <property type="entry name" value="Thrombospondin_3-like_rpt"/>
</dbReference>
<dbReference type="SUPFAM" id="SSF55797">
    <property type="entry name" value="PR-1-like"/>
    <property type="match status" value="1"/>
</dbReference>
<dbReference type="Gene3D" id="3.40.33.10">
    <property type="entry name" value="CAP"/>
    <property type="match status" value="1"/>
</dbReference>
<dbReference type="InterPro" id="IPR014044">
    <property type="entry name" value="CAP_dom"/>
</dbReference>
<dbReference type="InterPro" id="IPR021655">
    <property type="entry name" value="Put_metal-bd"/>
</dbReference>
<dbReference type="EMBL" id="SMSE01000002">
    <property type="protein sequence ID" value="TDG13462.1"/>
    <property type="molecule type" value="Genomic_DNA"/>
</dbReference>
<dbReference type="AlphaFoldDB" id="A0A4R5LRI0"/>
<dbReference type="Pfam" id="PF02412">
    <property type="entry name" value="TSP_3"/>
    <property type="match status" value="2"/>
</dbReference>
<feature type="compositionally biased region" description="Basic and acidic residues" evidence="1">
    <location>
        <begin position="230"/>
        <end position="246"/>
    </location>
</feature>
<gene>
    <name evidence="3" type="ORF">E2F43_07945</name>
</gene>
<dbReference type="GO" id="GO:0005509">
    <property type="term" value="F:calcium ion binding"/>
    <property type="evidence" value="ECO:0007669"/>
    <property type="project" value="InterPro"/>
</dbReference>
<evidence type="ECO:0000313" key="4">
    <source>
        <dbReference type="Proteomes" id="UP000295554"/>
    </source>
</evidence>
<name>A0A4R5LRI0_9GAMM</name>
<reference evidence="3 4" key="1">
    <citation type="submission" date="2019-03" db="EMBL/GenBank/DDBJ databases">
        <title>Seongchinamella monodicae gen. nov., sp. nov., a novel member of the Gammaproteobacteria isolated from a tidal mudflat of beach.</title>
        <authorList>
            <person name="Yang H.G."/>
            <person name="Kang J.W."/>
            <person name="Lee S.D."/>
        </authorList>
    </citation>
    <scope>NUCLEOTIDE SEQUENCE [LARGE SCALE GENOMIC DNA]</scope>
    <source>
        <strain evidence="3 4">GH4-78</strain>
    </source>
</reference>
<dbReference type="InterPro" id="IPR017897">
    <property type="entry name" value="Thrombospondin_3_rpt"/>
</dbReference>
<feature type="compositionally biased region" description="Polar residues" evidence="1">
    <location>
        <begin position="380"/>
        <end position="396"/>
    </location>
</feature>
<protein>
    <recommendedName>
        <fullName evidence="2">SCP domain-containing protein</fullName>
    </recommendedName>
</protein>
<dbReference type="PROSITE" id="PS51257">
    <property type="entry name" value="PROKAR_LIPOPROTEIN"/>
    <property type="match status" value="1"/>
</dbReference>
<evidence type="ECO:0000259" key="2">
    <source>
        <dbReference type="Pfam" id="PF00188"/>
    </source>
</evidence>
<dbReference type="PANTHER" id="PTHR31157">
    <property type="entry name" value="SCP DOMAIN-CONTAINING PROTEIN"/>
    <property type="match status" value="1"/>
</dbReference>
<dbReference type="InterPro" id="IPR035940">
    <property type="entry name" value="CAP_sf"/>
</dbReference>
<sequence length="575" mass="61218">MITSKEKNWQVKQAPRMMGLCLSVILLASCRLIVNTDATGEIISGSGSLDCDQAECAFEITQSTTDTFTALPAPGYRFVRWTGLCTPSPTSVCLATIAPLAEQYQQFDGDIPLAAEFEPANSTRTWYADRDGDDYGSANDSLLAASQPDGYVINNLDCNDDSADIHPWTSELEDGVDNNCNGRIDEGFVDETYYRDIDGDGFGDPAVSRMSRRKPGGFVRNNLDCNDNDAGQHPDAPEVADNRDNNCDGNIDEQLLTYFRDVDGDGYGVETGSMSSLEPLPGYTTEAGDCDDNNSDIFPGAPEQFDATDNDCDGLTDEGFSTTTYYRDADADGFGDAADSIADIEQPEGYVSNAGDNCPSISNPSQADSDGDGIGDACDSFNNLDPDNDGVNSPTDNCPDDYNPSQADRDNDGIGDSCDPVDNSGPGGSAGACAVSTEAQSMLDSVNDFRAGTRDCGSRGVFSPAPPLAWNCKLETAARAHSADMANNNFFSHTGSDGSDLGNRATAAGYNWSALGENIAAGYSSVGTVLQGWIDSDGHCANLMNPSFDEMGTARYYNASSDYGTYWTQVFGRGY</sequence>
<comment type="caution">
    <text evidence="3">The sequence shown here is derived from an EMBL/GenBank/DDBJ whole genome shotgun (WGS) entry which is preliminary data.</text>
</comment>
<feature type="compositionally biased region" description="Polar residues" evidence="1">
    <location>
        <begin position="359"/>
        <end position="368"/>
    </location>
</feature>
<evidence type="ECO:0000313" key="3">
    <source>
        <dbReference type="EMBL" id="TDG13462.1"/>
    </source>
</evidence>
<dbReference type="Pfam" id="PF00188">
    <property type="entry name" value="CAP"/>
    <property type="match status" value="1"/>
</dbReference>
<dbReference type="CDD" id="cd05379">
    <property type="entry name" value="CAP_bacterial"/>
    <property type="match status" value="1"/>
</dbReference>
<dbReference type="PROSITE" id="PS51234">
    <property type="entry name" value="TSP3"/>
    <property type="match status" value="1"/>
</dbReference>
<feature type="region of interest" description="Disordered" evidence="1">
    <location>
        <begin position="349"/>
        <end position="433"/>
    </location>
</feature>
<organism evidence="3 4">
    <name type="scientific">Seongchinamella unica</name>
    <dbReference type="NCBI Taxonomy" id="2547392"/>
    <lineage>
        <taxon>Bacteria</taxon>
        <taxon>Pseudomonadati</taxon>
        <taxon>Pseudomonadota</taxon>
        <taxon>Gammaproteobacteria</taxon>
        <taxon>Cellvibrionales</taxon>
        <taxon>Halieaceae</taxon>
        <taxon>Seongchinamella</taxon>
    </lineage>
</organism>